<evidence type="ECO:0000256" key="14">
    <source>
        <dbReference type="ARBA" id="ARBA00053996"/>
    </source>
</evidence>
<evidence type="ECO:0000256" key="5">
    <source>
        <dbReference type="ARBA" id="ARBA00022553"/>
    </source>
</evidence>
<dbReference type="Pfam" id="PF04997">
    <property type="entry name" value="RNA_pol_Rpb1_1"/>
    <property type="match status" value="1"/>
</dbReference>
<dbReference type="Pfam" id="PF05000">
    <property type="entry name" value="RNA_pol_Rpb1_4"/>
    <property type="match status" value="1"/>
</dbReference>
<feature type="compositionally biased region" description="Basic and acidic residues" evidence="17">
    <location>
        <begin position="1354"/>
        <end position="1379"/>
    </location>
</feature>
<dbReference type="Gene3D" id="1.10.132.30">
    <property type="match status" value="1"/>
</dbReference>
<keyword evidence="9" id="KW-0862">Zinc</keyword>
<dbReference type="InterPro" id="IPR007083">
    <property type="entry name" value="RNA_pol_Rpb1_4"/>
</dbReference>
<dbReference type="InterPro" id="IPR007066">
    <property type="entry name" value="RNA_pol_Rpb1_3"/>
</dbReference>
<dbReference type="Pfam" id="PF00623">
    <property type="entry name" value="RNA_pol_Rpb1_2"/>
    <property type="match status" value="1"/>
</dbReference>
<comment type="subunit">
    <text evidence="3">Component of the RNA polymerase I (Pol I) complex consisting of at least 13 subunits.</text>
</comment>
<keyword evidence="12" id="KW-0539">Nucleus</keyword>
<evidence type="ECO:0000256" key="12">
    <source>
        <dbReference type="ARBA" id="ARBA00023242"/>
    </source>
</evidence>
<evidence type="ECO:0000256" key="17">
    <source>
        <dbReference type="SAM" id="MobiDB-lite"/>
    </source>
</evidence>
<dbReference type="GO" id="GO:0003677">
    <property type="term" value="F:DNA binding"/>
    <property type="evidence" value="ECO:0007669"/>
    <property type="project" value="InterPro"/>
</dbReference>
<dbReference type="CDD" id="cd02735">
    <property type="entry name" value="RNAP_I_Rpa1_C"/>
    <property type="match status" value="1"/>
</dbReference>
<evidence type="ECO:0000256" key="6">
    <source>
        <dbReference type="ARBA" id="ARBA00022679"/>
    </source>
</evidence>
<dbReference type="InterPro" id="IPR007081">
    <property type="entry name" value="RNA_pol_Rpb1_5"/>
</dbReference>
<evidence type="ECO:0000256" key="9">
    <source>
        <dbReference type="ARBA" id="ARBA00022833"/>
    </source>
</evidence>
<dbReference type="OrthoDB" id="270392at2759"/>
<dbReference type="InterPro" id="IPR006592">
    <property type="entry name" value="RNA_pol_N"/>
</dbReference>
<reference evidence="19" key="1">
    <citation type="submission" date="2014-05" db="EMBL/GenBank/DDBJ databases">
        <authorList>
            <person name="Chronopoulou M."/>
        </authorList>
    </citation>
    <scope>NUCLEOTIDE SEQUENCE</scope>
    <source>
        <tissue evidence="19">Whole organism</tissue>
    </source>
</reference>
<evidence type="ECO:0000256" key="11">
    <source>
        <dbReference type="ARBA" id="ARBA00023163"/>
    </source>
</evidence>
<dbReference type="InterPro" id="IPR000722">
    <property type="entry name" value="RNA_pol_asu"/>
</dbReference>
<evidence type="ECO:0000256" key="4">
    <source>
        <dbReference type="ARBA" id="ARBA00022478"/>
    </source>
</evidence>
<dbReference type="PANTHER" id="PTHR19376">
    <property type="entry name" value="DNA-DIRECTED RNA POLYMERASE"/>
    <property type="match status" value="1"/>
</dbReference>
<evidence type="ECO:0000313" key="19">
    <source>
        <dbReference type="EMBL" id="CDW32542.1"/>
    </source>
</evidence>
<evidence type="ECO:0000256" key="7">
    <source>
        <dbReference type="ARBA" id="ARBA00022695"/>
    </source>
</evidence>
<dbReference type="Gene3D" id="3.30.70.2850">
    <property type="match status" value="1"/>
</dbReference>
<dbReference type="PANTHER" id="PTHR19376:SF11">
    <property type="entry name" value="DNA-DIRECTED RNA POLYMERASE I SUBUNIT RPA1"/>
    <property type="match status" value="1"/>
</dbReference>
<evidence type="ECO:0000256" key="8">
    <source>
        <dbReference type="ARBA" id="ARBA00022723"/>
    </source>
</evidence>
<name>A0A0K2U3M5_LEPSM</name>
<dbReference type="InterPro" id="IPR047107">
    <property type="entry name" value="DNA-dir_RNA_pol1_lsu_C"/>
</dbReference>
<feature type="region of interest" description="Disordered" evidence="17">
    <location>
        <begin position="1420"/>
        <end position="1440"/>
    </location>
</feature>
<evidence type="ECO:0000259" key="18">
    <source>
        <dbReference type="SMART" id="SM00663"/>
    </source>
</evidence>
<dbReference type="GO" id="GO:0046872">
    <property type="term" value="F:metal ion binding"/>
    <property type="evidence" value="ECO:0007669"/>
    <property type="project" value="UniProtKB-KW"/>
</dbReference>
<keyword evidence="11 15" id="KW-0804">Transcription</keyword>
<dbReference type="Gene3D" id="6.10.250.2940">
    <property type="match status" value="1"/>
</dbReference>
<feature type="region of interest" description="Disordered" evidence="17">
    <location>
        <begin position="1345"/>
        <end position="1391"/>
    </location>
</feature>
<comment type="function">
    <text evidence="14">DNA-dependent RNA polymerase catalyzes the transcription of DNA into RNA using the four ribonucleoside triphosphates as substrates. Largest and catalytic core component of RNA polymerase I which synthesizes ribosomal RNA precursors. Forms the polymerase active center together with the second largest subunit. A single stranded DNA template strand of the promoter is positioned within the central active site cleft of Pol I. A bridging helix emanates from RPA1 and crosses the cleft near the catalytic site and is thought to promote translocation of Pol I by acting as a ratchet that moves the RNA-DNA hybrid through the active site by switching from straight to bent conformations at each step of nucleotide addition.</text>
</comment>
<evidence type="ECO:0000256" key="15">
    <source>
        <dbReference type="RuleBase" id="RU004279"/>
    </source>
</evidence>
<accession>A0A0K2U3M5</accession>
<dbReference type="Gene3D" id="4.10.860.120">
    <property type="entry name" value="RNA polymerase II, clamp domain"/>
    <property type="match status" value="1"/>
</dbReference>
<dbReference type="GO" id="GO:0003899">
    <property type="term" value="F:DNA-directed RNA polymerase activity"/>
    <property type="evidence" value="ECO:0007669"/>
    <property type="project" value="UniProtKB-EC"/>
</dbReference>
<dbReference type="Gene3D" id="1.10.274.100">
    <property type="entry name" value="RNA polymerase Rpb1, domain 3"/>
    <property type="match status" value="1"/>
</dbReference>
<dbReference type="SUPFAM" id="SSF64484">
    <property type="entry name" value="beta and beta-prime subunits of DNA dependent RNA-polymerase"/>
    <property type="match status" value="1"/>
</dbReference>
<keyword evidence="6 15" id="KW-0808">Transferase</keyword>
<dbReference type="InterPro" id="IPR007080">
    <property type="entry name" value="RNA_pol_Rpb1_1"/>
</dbReference>
<evidence type="ECO:0000256" key="1">
    <source>
        <dbReference type="ARBA" id="ARBA00004604"/>
    </source>
</evidence>
<dbReference type="CDD" id="cd01435">
    <property type="entry name" value="RNAP_I_RPA1_N"/>
    <property type="match status" value="1"/>
</dbReference>
<dbReference type="InterPro" id="IPR045867">
    <property type="entry name" value="DNA-dir_RpoC_beta_prime"/>
</dbReference>
<evidence type="ECO:0000256" key="10">
    <source>
        <dbReference type="ARBA" id="ARBA00022842"/>
    </source>
</evidence>
<dbReference type="Gene3D" id="3.30.1490.180">
    <property type="entry name" value="RNA polymerase ii"/>
    <property type="match status" value="1"/>
</dbReference>
<evidence type="ECO:0000256" key="3">
    <source>
        <dbReference type="ARBA" id="ARBA00011251"/>
    </source>
</evidence>
<dbReference type="Pfam" id="PF04998">
    <property type="entry name" value="RNA_pol_Rpb1_5"/>
    <property type="match status" value="1"/>
</dbReference>
<dbReference type="EC" id="2.7.7.6" evidence="15"/>
<feature type="compositionally biased region" description="Acidic residues" evidence="17">
    <location>
        <begin position="1380"/>
        <end position="1390"/>
    </location>
</feature>
<dbReference type="InterPro" id="IPR042102">
    <property type="entry name" value="RNA_pol_Rpb1_3_sf"/>
</dbReference>
<dbReference type="EMBL" id="HACA01015181">
    <property type="protein sequence ID" value="CDW32542.1"/>
    <property type="molecule type" value="Transcribed_RNA"/>
</dbReference>
<dbReference type="Gene3D" id="2.40.40.20">
    <property type="match status" value="1"/>
</dbReference>
<evidence type="ECO:0000256" key="13">
    <source>
        <dbReference type="ARBA" id="ARBA00048552"/>
    </source>
</evidence>
<dbReference type="GO" id="GO:0005736">
    <property type="term" value="C:RNA polymerase I complex"/>
    <property type="evidence" value="ECO:0007669"/>
    <property type="project" value="TreeGrafter"/>
</dbReference>
<evidence type="ECO:0000256" key="16">
    <source>
        <dbReference type="SAM" id="Coils"/>
    </source>
</evidence>
<keyword evidence="10" id="KW-0460">Magnesium</keyword>
<dbReference type="Pfam" id="PF04983">
    <property type="entry name" value="RNA_pol_Rpb1_3"/>
    <property type="match status" value="1"/>
</dbReference>
<keyword evidence="5" id="KW-0597">Phosphoprotein</keyword>
<keyword evidence="7 15" id="KW-0548">Nucleotidyltransferase</keyword>
<comment type="subcellular location">
    <subcellularLocation>
        <location evidence="1">Nucleus</location>
        <location evidence="1">Nucleolus</location>
    </subcellularLocation>
</comment>
<dbReference type="FunFam" id="2.40.40.20:FF:000019">
    <property type="entry name" value="DNA-directed RNA polymerase II subunit RPB1"/>
    <property type="match status" value="1"/>
</dbReference>
<protein>
    <recommendedName>
        <fullName evidence="15">DNA-directed RNA polymerase subunit</fullName>
        <ecNumber evidence="15">2.7.7.6</ecNumber>
    </recommendedName>
</protein>
<feature type="domain" description="RNA polymerase N-terminal" evidence="18">
    <location>
        <begin position="288"/>
        <end position="621"/>
    </location>
</feature>
<dbReference type="InterPro" id="IPR015699">
    <property type="entry name" value="DNA-dir_RNA_pol1_lsu_N"/>
</dbReference>
<evidence type="ECO:0000256" key="2">
    <source>
        <dbReference type="ARBA" id="ARBA00006460"/>
    </source>
</evidence>
<comment type="catalytic activity">
    <reaction evidence="13 15">
        <text>RNA(n) + a ribonucleoside 5'-triphosphate = RNA(n+1) + diphosphate</text>
        <dbReference type="Rhea" id="RHEA:21248"/>
        <dbReference type="Rhea" id="RHEA-COMP:14527"/>
        <dbReference type="Rhea" id="RHEA-COMP:17342"/>
        <dbReference type="ChEBI" id="CHEBI:33019"/>
        <dbReference type="ChEBI" id="CHEBI:61557"/>
        <dbReference type="ChEBI" id="CHEBI:140395"/>
        <dbReference type="EC" id="2.7.7.6"/>
    </reaction>
</comment>
<dbReference type="FunFam" id="1.10.274.100:FF:000012">
    <property type="entry name" value="DNA-directed RNA polymerase subunit"/>
    <property type="match status" value="1"/>
</dbReference>
<keyword evidence="4 15" id="KW-0240">DNA-directed RNA polymerase</keyword>
<keyword evidence="8" id="KW-0479">Metal-binding</keyword>
<keyword evidence="16" id="KW-0175">Coiled coil</keyword>
<dbReference type="InterPro" id="IPR044893">
    <property type="entry name" value="RNA_pol_Rpb1_clamp_domain"/>
</dbReference>
<proteinExistence type="inferred from homology"/>
<feature type="coiled-coil region" evidence="16">
    <location>
        <begin position="1046"/>
        <end position="1073"/>
    </location>
</feature>
<sequence>MGSLKKTRNVVHNEAGALSFGMFSSEEIRNLSAMEITNPNSFNQLGHPVQGGLYDLRMGPYSDRYMSCSTCLLRFDFCPGHFGHIELPLPVVNPLFYKELLTLIRHSCISCHKLHFSVVKKTLFLVQQKLLDLGLIVESQQCSHLVPTPGTSLDEESMSRTGSEYNDEVIVQKLMDHLQNVLDSNKKPSVTHSTRNVEALRKTCIKDFFNVSLKKKCGECGGYTKKISLYQSRFIYEGEDEDASKNKTELNPEELQRHLRETWLKDSNILKFMYPMLKDCSDMEHPTDIFFLNVVAVPPPKSRPCQYTGRIMTIHPQGASLQILVETVTIMKQIVQNINEESSEDLSSEAQEMLRTIRGDTMPMKLNYVWKVLQNCVDHLLDREMNASQKNSSGWGFKQLIERKTGLFRMHMMGKRVNFAARTVITPDPYINIDEIGLPEVFAKKLSYCVPVTPWNVEELRELVINGPNVHPGALFIETESGQRKMIDGNDPIQREALAKTLLTPSSDPGEDKMKFVYRHLINGDRMLLNRQPTLHKPSIMSHRARVLKGEKVMRLHYAVCKSYNADFDGDEMNAHFPQNEVARSEAQNLVGVSEQYLVPKDGTPLQGLIQDHVIAGVKMSIRGRFFDQAEYQQLVYSALINVKGKIKCLPPAIFKPKKLWSGKQIISTIILNSIPPGRESVTLFSKTKIKSSDWLNQNPRPWKTSRLGSHSVKKGCSMCESEVIFSNGELVCGVIDKNQYGATMYSLVHTFYELYGGTSSSELLSAFSRIFTNFLHTEGFTLGVSDILVQSDANENREEIMKQLKNIGDECATSGVSLNANLGSLNSELRRFHRESYKAPQKRMKVDKGYKERLGPMTNRINSACLPRGLIKKFPENNLQLMVQAGAKGSTVNTMQISCLLGQIELEGKRPPIMISGRSLPSFLPYDTQPRAGGFIDGRFMTGIKPQEFFFHCMAGREGLIDTAVKTSRSGYLQRCLIKLLEGLVVNYDLTVRDSDGSVVQFQYGEDSLDVCKSQYIVPNQMAFLYDNMKSVINPSTLKLISEHCMNNSDELNELKSKIRKKRKKVRGMKCRDGAFLRFSRDNSESSMHDINKIDPKTGRSFRTNFLIKKWSEDDDSQNHFKKKYVQVPDPCTSVFRPDSNFGSVAEKVEDLIQSYLKNNKSDKGEQFRDIMYAKYMKSMVDPGEPVGVLAGQSVGEPSTQMTLNTFHFAGCGEMNVTLGIPRLREILMVASSNIKTPSSVIHFLPHVLESEKDKLRIKLNRCALSDVLESVHVTEKISLFGSSRCRIIKIRLQFLPRKAYKNDFSVTPSSILSYVERYFFSKVLIPLIDATLLDKKLVVETGTSKSKSNNNIDDKDPDSSDKQQKQKGFDAEEHASSDEEEQPDDADATEVKKMNRQMDDDYDEGLSDEETQMLNDFEKDENKSDEDDESSQKYNEDELLGQKDDIPIISRSISASEVQKRRTHVKNLTMSKKTSFHILEYALDEKKELWSEITLGFPVDQKKLDFSNLIKTAAVKGVIYEIKNINKAYLTKDENEETTITTDGINIEAMFQFDDLLDINRLRCNSIHDMARYYGIEAANRTITSEIVNVFKAYGITINHRHLTLIADYMTFDGSYKPFNRVGIENNPSPLQQMTFETAIGFLRSATIQGKKDNLQSPSSCIILGKPWFGGTSSFKIMQKLSIKT</sequence>
<dbReference type="SMART" id="SM00663">
    <property type="entry name" value="RPOLA_N"/>
    <property type="match status" value="1"/>
</dbReference>
<comment type="similarity">
    <text evidence="2 15">Belongs to the RNA polymerase beta' chain family.</text>
</comment>
<dbReference type="GO" id="GO:0006351">
    <property type="term" value="P:DNA-templated transcription"/>
    <property type="evidence" value="ECO:0007669"/>
    <property type="project" value="InterPro"/>
</dbReference>
<dbReference type="Gene3D" id="1.10.357.120">
    <property type="match status" value="1"/>
</dbReference>
<organism evidence="19">
    <name type="scientific">Lepeophtheirus salmonis</name>
    <name type="common">Salmon louse</name>
    <name type="synonym">Caligus salmonis</name>
    <dbReference type="NCBI Taxonomy" id="72036"/>
    <lineage>
        <taxon>Eukaryota</taxon>
        <taxon>Metazoa</taxon>
        <taxon>Ecdysozoa</taxon>
        <taxon>Arthropoda</taxon>
        <taxon>Crustacea</taxon>
        <taxon>Multicrustacea</taxon>
        <taxon>Hexanauplia</taxon>
        <taxon>Copepoda</taxon>
        <taxon>Siphonostomatoida</taxon>
        <taxon>Caligidae</taxon>
        <taxon>Lepeophtheirus</taxon>
    </lineage>
</organism>
<dbReference type="InterPro" id="IPR038120">
    <property type="entry name" value="Rpb1_funnel_sf"/>
</dbReference>